<feature type="compositionally biased region" description="Polar residues" evidence="1">
    <location>
        <begin position="385"/>
        <end position="394"/>
    </location>
</feature>
<keyword evidence="3" id="KW-1185">Reference proteome</keyword>
<organism evidence="2 3">
    <name type="scientific">Prorocentrum cordatum</name>
    <dbReference type="NCBI Taxonomy" id="2364126"/>
    <lineage>
        <taxon>Eukaryota</taxon>
        <taxon>Sar</taxon>
        <taxon>Alveolata</taxon>
        <taxon>Dinophyceae</taxon>
        <taxon>Prorocentrales</taxon>
        <taxon>Prorocentraceae</taxon>
        <taxon>Prorocentrum</taxon>
    </lineage>
</organism>
<dbReference type="Proteomes" id="UP001189429">
    <property type="component" value="Unassembled WGS sequence"/>
</dbReference>
<proteinExistence type="predicted"/>
<reference evidence="2" key="1">
    <citation type="submission" date="2023-10" db="EMBL/GenBank/DDBJ databases">
        <authorList>
            <person name="Chen Y."/>
            <person name="Shah S."/>
            <person name="Dougan E. K."/>
            <person name="Thang M."/>
            <person name="Chan C."/>
        </authorList>
    </citation>
    <scope>NUCLEOTIDE SEQUENCE [LARGE SCALE GENOMIC DNA]</scope>
</reference>
<name>A0ABN9PP51_9DINO</name>
<feature type="compositionally biased region" description="Pro residues" evidence="1">
    <location>
        <begin position="499"/>
        <end position="510"/>
    </location>
</feature>
<evidence type="ECO:0000256" key="1">
    <source>
        <dbReference type="SAM" id="MobiDB-lite"/>
    </source>
</evidence>
<feature type="compositionally biased region" description="Low complexity" evidence="1">
    <location>
        <begin position="481"/>
        <end position="498"/>
    </location>
</feature>
<sequence length="1202" mass="126083">MIAASAEHSNQTIESLFPFNGWQGFPGTVCAKHAVNADKLGPRNLAEERKRDLECPATDLDFADQLKPSRMSGELDDEVTVAARRRAMKGMELGGIWSAAFSDMLELGPDRPSNFVARDQTLARLDQIFIRALAHLAPAFAPRAAHAKCAAAKIDRCKCPRGPRVPAVAAYAFASERWVRARDIGGGLVGAQRAFSPISGACYAAELLDGLALRLQQCCLAPVPDDVSSRLRKQVADALAKLAPRWRGLLVESNEVYLGVRADPEDPIELHLGKKLGLTRAMSDPDKLLTVQDVGKAVAKAIGGHASAPRSRLTQRIRQHLAPSWDSIRVLRNHAVPGPLRLLWGDGDPDFVLWQNNSHRQRRVVVVDVEGQPGDLAIPGRGVETSASEPNSAVATLEARAPKGGRRPMPPPGGPVGGRLRHRAAPEDGPARAPGGAAQPARQPLRPGAQALALLALAAVASAGGCLVLASAAASQLPEDGGALPRPRPPGLRSEAAAPAPPAPPPPVAPCAAPPDAALAERVAAKAGEACVARLRDWGCELAAVGERVAARAAGEAAAPGLGGAGGVAAAAAAPQRAPARLAQRARALRDARRGSAVAAPEPPRACLAALGGEWPAGVEHVPVPDQAVSLGVVLLVHRWWRNAVRLLSRLLAARATLGAGLLTLRVVVHVDPRASEAREALQRWAAGRPGIEIFQAFNITRGGEAMLLATLEGMRRLSGGLATDAPDWTLLLSESHYLLRSPGQLYAHLLLLRGLSFVGIHYWLRDGGSLGPFLGARSRAELPKLPWEREEKSRKLVFECNAHVFVELGSEPNATIPEPLLSEPYVGGPQWVALSRQLLQASLPGGGTPASVADRALEQVRLFAQPDESFFQTLLALVGPPGAADPCGPLALQNIGYSLTWNEPAQFLGPDPSSEVEVTSPSLLNHLNEEPDLEAALAQAWSTPSLFARKLDDDATRPLQDRLDDALDNASSWEEAPELAHLCALLLPGAALGTGTAEPGAACSPRRLVPGAPAAAELLPPRLVARLAPAAFAVERWAPRPAAVGGGGPPRAGLRILALRVGRARPPTAEQTLSGSRELLQASVVGPGEGELGLLALFEALPLSLDLLVEWAGPDNESLKGSAAAGRHARSLWASFPSRSPPAAGEWRVALRLPAEAPAGPRPLAWRRFTVLPVAPGLAAPGAGAADLGGFFDVAAAAPPV</sequence>
<accession>A0ABN9PP51</accession>
<evidence type="ECO:0008006" key="4">
    <source>
        <dbReference type="Google" id="ProtNLM"/>
    </source>
</evidence>
<feature type="compositionally biased region" description="Low complexity" evidence="1">
    <location>
        <begin position="431"/>
        <end position="443"/>
    </location>
</feature>
<protein>
    <recommendedName>
        <fullName evidence="4">Protein xylosyltransferase</fullName>
    </recommendedName>
</protein>
<feature type="region of interest" description="Disordered" evidence="1">
    <location>
        <begin position="476"/>
        <end position="510"/>
    </location>
</feature>
<gene>
    <name evidence="2" type="ORF">PCOR1329_LOCUS4727</name>
</gene>
<comment type="caution">
    <text evidence="2">The sequence shown here is derived from an EMBL/GenBank/DDBJ whole genome shotgun (WGS) entry which is preliminary data.</text>
</comment>
<dbReference type="EMBL" id="CAUYUJ010001225">
    <property type="protein sequence ID" value="CAK0794872.1"/>
    <property type="molecule type" value="Genomic_DNA"/>
</dbReference>
<evidence type="ECO:0000313" key="3">
    <source>
        <dbReference type="Proteomes" id="UP001189429"/>
    </source>
</evidence>
<feature type="region of interest" description="Disordered" evidence="1">
    <location>
        <begin position="376"/>
        <end position="443"/>
    </location>
</feature>
<evidence type="ECO:0000313" key="2">
    <source>
        <dbReference type="EMBL" id="CAK0794872.1"/>
    </source>
</evidence>